<comment type="cofactor">
    <cofactor evidence="1">
        <name>Mg(2+)</name>
        <dbReference type="ChEBI" id="CHEBI:18420"/>
    </cofactor>
</comment>
<dbReference type="SUPFAM" id="SSF52540">
    <property type="entry name" value="P-loop containing nucleoside triphosphate hydrolases"/>
    <property type="match status" value="1"/>
</dbReference>
<evidence type="ECO:0000259" key="7">
    <source>
        <dbReference type="PROSITE" id="PS51710"/>
    </source>
</evidence>
<dbReference type="GO" id="GO:0005737">
    <property type="term" value="C:cytoplasm"/>
    <property type="evidence" value="ECO:0007669"/>
    <property type="project" value="TreeGrafter"/>
</dbReference>
<dbReference type="GO" id="GO:0005525">
    <property type="term" value="F:GTP binding"/>
    <property type="evidence" value="ECO:0007669"/>
    <property type="project" value="InterPro"/>
</dbReference>
<keyword evidence="10" id="KW-1185">Reference proteome</keyword>
<dbReference type="InterPro" id="IPR004095">
    <property type="entry name" value="TGS"/>
</dbReference>
<dbReference type="FunFam" id="1.10.150.300:FF:000001">
    <property type="entry name" value="Ribosome-binding ATPase YchF"/>
    <property type="match status" value="1"/>
</dbReference>
<dbReference type="Pfam" id="PF01926">
    <property type="entry name" value="MMR_HSR1"/>
    <property type="match status" value="1"/>
</dbReference>
<dbReference type="Gene3D" id="1.10.150.300">
    <property type="entry name" value="TGS-like domain"/>
    <property type="match status" value="1"/>
</dbReference>
<dbReference type="InterPro" id="IPR012675">
    <property type="entry name" value="Beta-grasp_dom_sf"/>
</dbReference>
<reference evidence="10" key="1">
    <citation type="submission" date="2019-02" db="EMBL/GenBank/DDBJ databases">
        <title>Deep-cultivation of Planctomycetes and their phenomic and genomic characterization uncovers novel biology.</title>
        <authorList>
            <person name="Wiegand S."/>
            <person name="Jogler M."/>
            <person name="Boedeker C."/>
            <person name="Pinto D."/>
            <person name="Vollmers J."/>
            <person name="Rivas-Marin E."/>
            <person name="Kohn T."/>
            <person name="Peeters S.H."/>
            <person name="Heuer A."/>
            <person name="Rast P."/>
            <person name="Oberbeckmann S."/>
            <person name="Bunk B."/>
            <person name="Jeske O."/>
            <person name="Meyerdierks A."/>
            <person name="Storesund J.E."/>
            <person name="Kallscheuer N."/>
            <person name="Luecker S."/>
            <person name="Lage O.M."/>
            <person name="Pohl T."/>
            <person name="Merkel B.J."/>
            <person name="Hornburger P."/>
            <person name="Mueller R.-W."/>
            <person name="Bruemmer F."/>
            <person name="Labrenz M."/>
            <person name="Spormann A.M."/>
            <person name="Op den Camp H."/>
            <person name="Overmann J."/>
            <person name="Amann R."/>
            <person name="Jetten M.S.M."/>
            <person name="Mascher T."/>
            <person name="Medema M.H."/>
            <person name="Devos D.P."/>
            <person name="Kaster A.-K."/>
            <person name="Ovreas L."/>
            <person name="Rohde M."/>
            <person name="Galperin M.Y."/>
            <person name="Jogler C."/>
        </authorList>
    </citation>
    <scope>NUCLEOTIDE SEQUENCE [LARGE SCALE GENOMIC DNA]</scope>
    <source>
        <strain evidence="10">Pan97</strain>
    </source>
</reference>
<dbReference type="InterPro" id="IPR027417">
    <property type="entry name" value="P-loop_NTPase"/>
</dbReference>
<evidence type="ECO:0000256" key="2">
    <source>
        <dbReference type="ARBA" id="ARBA00022723"/>
    </source>
</evidence>
<dbReference type="InterPro" id="IPR012676">
    <property type="entry name" value="TGS-like"/>
</dbReference>
<organism evidence="9 10">
    <name type="scientific">Bremerella volcania</name>
    <dbReference type="NCBI Taxonomy" id="2527984"/>
    <lineage>
        <taxon>Bacteria</taxon>
        <taxon>Pseudomonadati</taxon>
        <taxon>Planctomycetota</taxon>
        <taxon>Planctomycetia</taxon>
        <taxon>Pirellulales</taxon>
        <taxon>Pirellulaceae</taxon>
        <taxon>Bremerella</taxon>
    </lineage>
</organism>
<evidence type="ECO:0000256" key="6">
    <source>
        <dbReference type="HAMAP-Rule" id="MF_00944"/>
    </source>
</evidence>
<dbReference type="HAMAP" id="MF_00944">
    <property type="entry name" value="YchF_OLA1_ATPase"/>
    <property type="match status" value="1"/>
</dbReference>
<evidence type="ECO:0000313" key="10">
    <source>
        <dbReference type="Proteomes" id="UP000318626"/>
    </source>
</evidence>
<dbReference type="CDD" id="cd04867">
    <property type="entry name" value="TGS_YchF_OLA1"/>
    <property type="match status" value="1"/>
</dbReference>
<name>A0A518CAZ0_9BACT</name>
<dbReference type="Proteomes" id="UP000318626">
    <property type="component" value="Chromosome"/>
</dbReference>
<keyword evidence="5" id="KW-0460">Magnesium</keyword>
<accession>A0A518CAZ0</accession>
<comment type="similarity">
    <text evidence="6">Belongs to the TRAFAC class OBG-HflX-like GTPase superfamily. OBG GTPase family. YchF/OLA1 subfamily.</text>
</comment>
<comment type="function">
    <text evidence="6">ATPase that binds to both the 70S ribosome and the 50S ribosomal subunit in a nucleotide-independent manner.</text>
</comment>
<evidence type="ECO:0000256" key="4">
    <source>
        <dbReference type="ARBA" id="ARBA00022840"/>
    </source>
</evidence>
<keyword evidence="4 6" id="KW-0067">ATP-binding</keyword>
<dbReference type="InterPro" id="IPR004396">
    <property type="entry name" value="ATPase_YchF/OLA1"/>
</dbReference>
<dbReference type="Gene3D" id="3.40.50.300">
    <property type="entry name" value="P-loop containing nucleotide triphosphate hydrolases"/>
    <property type="match status" value="1"/>
</dbReference>
<dbReference type="InterPro" id="IPR023192">
    <property type="entry name" value="TGS-like_dom_sf"/>
</dbReference>
<dbReference type="RefSeq" id="WP_144974491.1">
    <property type="nucleotide sequence ID" value="NZ_CP036289.1"/>
</dbReference>
<dbReference type="GO" id="GO:0043023">
    <property type="term" value="F:ribosomal large subunit binding"/>
    <property type="evidence" value="ECO:0007669"/>
    <property type="project" value="UniProtKB-UniRule"/>
</dbReference>
<keyword evidence="3 6" id="KW-0547">Nucleotide-binding</keyword>
<dbReference type="CDD" id="cd01900">
    <property type="entry name" value="YchF"/>
    <property type="match status" value="1"/>
</dbReference>
<dbReference type="OrthoDB" id="9807318at2"/>
<dbReference type="KEGG" id="bvo:Pan97_34520"/>
<dbReference type="FunFam" id="3.10.20.30:FF:000001">
    <property type="entry name" value="Ribosome-binding ATPase YchF"/>
    <property type="match status" value="1"/>
</dbReference>
<dbReference type="Pfam" id="PF06071">
    <property type="entry name" value="YchF-GTPase_C"/>
    <property type="match status" value="1"/>
</dbReference>
<dbReference type="EMBL" id="CP036289">
    <property type="protein sequence ID" value="QDU76403.1"/>
    <property type="molecule type" value="Genomic_DNA"/>
</dbReference>
<dbReference type="InterPro" id="IPR041706">
    <property type="entry name" value="YchF_N"/>
</dbReference>
<evidence type="ECO:0000259" key="8">
    <source>
        <dbReference type="PROSITE" id="PS51880"/>
    </source>
</evidence>
<dbReference type="InterPro" id="IPR031167">
    <property type="entry name" value="G_OBG"/>
</dbReference>
<gene>
    <name evidence="6 9" type="primary">ychF</name>
    <name evidence="9" type="ORF">Pan97_34520</name>
</gene>
<evidence type="ECO:0000256" key="1">
    <source>
        <dbReference type="ARBA" id="ARBA00001946"/>
    </source>
</evidence>
<dbReference type="NCBIfam" id="TIGR00092">
    <property type="entry name" value="redox-regulated ATPase YchF"/>
    <property type="match status" value="1"/>
</dbReference>
<feature type="domain" description="TGS" evidence="8">
    <location>
        <begin position="278"/>
        <end position="361"/>
    </location>
</feature>
<proteinExistence type="inferred from homology"/>
<dbReference type="InterPro" id="IPR006073">
    <property type="entry name" value="GTP-bd"/>
</dbReference>
<feature type="domain" description="OBG-type G" evidence="7">
    <location>
        <begin position="1"/>
        <end position="256"/>
    </location>
</feature>
<dbReference type="PROSITE" id="PS51880">
    <property type="entry name" value="TGS"/>
    <property type="match status" value="1"/>
</dbReference>
<dbReference type="GO" id="GO:0046872">
    <property type="term" value="F:metal ion binding"/>
    <property type="evidence" value="ECO:0007669"/>
    <property type="project" value="UniProtKB-KW"/>
</dbReference>
<dbReference type="PROSITE" id="PS51710">
    <property type="entry name" value="G_OBG"/>
    <property type="match status" value="1"/>
</dbReference>
<keyword evidence="2" id="KW-0479">Metal-binding</keyword>
<dbReference type="GO" id="GO:0016887">
    <property type="term" value="F:ATP hydrolysis activity"/>
    <property type="evidence" value="ECO:0007669"/>
    <property type="project" value="UniProtKB-UniRule"/>
</dbReference>
<dbReference type="AlphaFoldDB" id="A0A518CAZ0"/>
<dbReference type="GO" id="GO:0005524">
    <property type="term" value="F:ATP binding"/>
    <property type="evidence" value="ECO:0007669"/>
    <property type="project" value="UniProtKB-UniRule"/>
</dbReference>
<evidence type="ECO:0000313" key="9">
    <source>
        <dbReference type="EMBL" id="QDU76403.1"/>
    </source>
</evidence>
<dbReference type="Gene3D" id="3.10.20.30">
    <property type="match status" value="1"/>
</dbReference>
<sequence>MEAGIVGLPNVGKSTLFNALTAAGIASENYPFCTIEPNVGIVSVPDPRLDVIQSFIKTQKVIPAILRLVDIAGIVRGASEGEGLGNKFLSHIREVDAIIHVVRCFQEPNVIHVDGSVDPIRDIETIDTELMLADLQTVESARDKAARTARSGDKDAKAKVEILNQCQTLLAEGKPLRSADWHDPEMFNIVRNYGLLTAKSVLYLANVDEDNLTGEGEVVDRVRARAAAEGGEVVPVCAKIESELSELDDYDRKEMLESVGLDEPALAVVARAAYKLLGLQSYFTAGEKEVRAWTIPIGATAPQAAGVIHSDFERGFIRAECYSLEDLETYKSEKAIREAGKLRVEGKSYVMKDGDIVHFLFNV</sequence>
<dbReference type="SUPFAM" id="SSF81271">
    <property type="entry name" value="TGS-like"/>
    <property type="match status" value="1"/>
</dbReference>
<evidence type="ECO:0000256" key="5">
    <source>
        <dbReference type="ARBA" id="ARBA00022842"/>
    </source>
</evidence>
<dbReference type="PIRSF" id="PIRSF006641">
    <property type="entry name" value="CHP00092"/>
    <property type="match status" value="1"/>
</dbReference>
<dbReference type="PANTHER" id="PTHR23305:SF18">
    <property type="entry name" value="OBG-TYPE G DOMAIN-CONTAINING PROTEIN"/>
    <property type="match status" value="1"/>
</dbReference>
<protein>
    <recommendedName>
        <fullName evidence="6">Ribosome-binding ATPase YchF</fullName>
    </recommendedName>
</protein>
<feature type="binding site" evidence="6">
    <location>
        <begin position="10"/>
        <end position="15"/>
    </location>
    <ligand>
        <name>ATP</name>
        <dbReference type="ChEBI" id="CHEBI:30616"/>
    </ligand>
</feature>
<dbReference type="PANTHER" id="PTHR23305">
    <property type="entry name" value="OBG GTPASE FAMILY"/>
    <property type="match status" value="1"/>
</dbReference>
<dbReference type="PRINTS" id="PR00326">
    <property type="entry name" value="GTP1OBG"/>
</dbReference>
<dbReference type="InterPro" id="IPR013029">
    <property type="entry name" value="YchF_C"/>
</dbReference>
<evidence type="ECO:0000256" key="3">
    <source>
        <dbReference type="ARBA" id="ARBA00022741"/>
    </source>
</evidence>